<dbReference type="PROSITE" id="PS51318">
    <property type="entry name" value="TAT"/>
    <property type="match status" value="1"/>
</dbReference>
<organism evidence="12 13">
    <name type="scientific">Parvibaculum sedimenti</name>
    <dbReference type="NCBI Taxonomy" id="2608632"/>
    <lineage>
        <taxon>Bacteria</taxon>
        <taxon>Pseudomonadati</taxon>
        <taxon>Pseudomonadota</taxon>
        <taxon>Alphaproteobacteria</taxon>
        <taxon>Hyphomicrobiales</taxon>
        <taxon>Parvibaculaceae</taxon>
        <taxon>Parvibaculum</taxon>
    </lineage>
</organism>
<evidence type="ECO:0000256" key="7">
    <source>
        <dbReference type="ARBA" id="ARBA00022833"/>
    </source>
</evidence>
<keyword evidence="7" id="KW-0862">Zinc</keyword>
<evidence type="ECO:0000256" key="1">
    <source>
        <dbReference type="ARBA" id="ARBA00001947"/>
    </source>
</evidence>
<evidence type="ECO:0000256" key="9">
    <source>
        <dbReference type="ARBA" id="ARBA00023316"/>
    </source>
</evidence>
<dbReference type="EMBL" id="WESC01000002">
    <property type="protein sequence ID" value="KAB7742057.1"/>
    <property type="molecule type" value="Genomic_DNA"/>
</dbReference>
<comment type="pathway">
    <text evidence="2">Cell wall biogenesis; cell wall polysaccharide biosynthesis.</text>
</comment>
<name>A0A6N6VPE0_9HYPH</name>
<keyword evidence="8" id="KW-0482">Metalloprotease</keyword>
<proteinExistence type="inferred from homology"/>
<dbReference type="Pfam" id="PF05951">
    <property type="entry name" value="Peptidase_M15_2"/>
    <property type="match status" value="1"/>
</dbReference>
<keyword evidence="5" id="KW-0732">Signal</keyword>
<dbReference type="Proteomes" id="UP000468901">
    <property type="component" value="Unassembled WGS sequence"/>
</dbReference>
<dbReference type="GO" id="GO:0008237">
    <property type="term" value="F:metallopeptidase activity"/>
    <property type="evidence" value="ECO:0007669"/>
    <property type="project" value="UniProtKB-KW"/>
</dbReference>
<keyword evidence="6" id="KW-0378">Hydrolase</keyword>
<gene>
    <name evidence="12" type="ORF">F2P47_01915</name>
</gene>
<comment type="cofactor">
    <cofactor evidence="1">
        <name>Zn(2+)</name>
        <dbReference type="ChEBI" id="CHEBI:29105"/>
    </cofactor>
</comment>
<evidence type="ECO:0000256" key="4">
    <source>
        <dbReference type="ARBA" id="ARBA00022723"/>
    </source>
</evidence>
<evidence type="ECO:0000256" key="6">
    <source>
        <dbReference type="ARBA" id="ARBA00022801"/>
    </source>
</evidence>
<evidence type="ECO:0000256" key="2">
    <source>
        <dbReference type="ARBA" id="ARBA00004776"/>
    </source>
</evidence>
<dbReference type="GO" id="GO:0006508">
    <property type="term" value="P:proteolysis"/>
    <property type="evidence" value="ECO:0007669"/>
    <property type="project" value="UniProtKB-KW"/>
</dbReference>
<dbReference type="AlphaFoldDB" id="A0A6N6VPE0"/>
<evidence type="ECO:0000256" key="11">
    <source>
        <dbReference type="ARBA" id="ARBA00093666"/>
    </source>
</evidence>
<accession>A0A6N6VPE0</accession>
<keyword evidence="4" id="KW-0479">Metal-binding</keyword>
<dbReference type="Gene3D" id="3.30.1380.10">
    <property type="match status" value="1"/>
</dbReference>
<protein>
    <recommendedName>
        <fullName evidence="11">Murein endopeptidase K</fullName>
    </recommendedName>
</protein>
<dbReference type="PANTHER" id="PTHR37425">
    <property type="match status" value="1"/>
</dbReference>
<dbReference type="InterPro" id="IPR006311">
    <property type="entry name" value="TAT_signal"/>
</dbReference>
<dbReference type="PANTHER" id="PTHR37425:SF1">
    <property type="entry name" value="OUTER MEMBRANE PROTEIN"/>
    <property type="match status" value="1"/>
</dbReference>
<evidence type="ECO:0000313" key="12">
    <source>
        <dbReference type="EMBL" id="KAB7742057.1"/>
    </source>
</evidence>
<dbReference type="SUPFAM" id="SSF55166">
    <property type="entry name" value="Hedgehog/DD-peptidase"/>
    <property type="match status" value="1"/>
</dbReference>
<comment type="caution">
    <text evidence="12">The sequence shown here is derived from an EMBL/GenBank/DDBJ whole genome shotgun (WGS) entry which is preliminary data.</text>
</comment>
<sequence length="206" mass="22950">MEKQSGLTRRAALALTVSAAGIIAAPAIVKANAPYKRTLNMQSLNSGEKLKITYWADGAYIDEARARINWFMRDLRTGETTPIHTALLDLLWEIDSLTPSNEPLYAMSGFRSASTNAWLAAHSDGVDPSSFHMRGMALDLTQDFSDPEMIYRVAKKLNKGGVGFYPVKHPFVHVDVGPPDTWVYPAHGRLDRAEQYDREQVEKQKG</sequence>
<comment type="similarity">
    <text evidence="10">Belongs to the peptidase M15 family.</text>
</comment>
<evidence type="ECO:0000313" key="13">
    <source>
        <dbReference type="Proteomes" id="UP000468901"/>
    </source>
</evidence>
<keyword evidence="13" id="KW-1185">Reference proteome</keyword>
<dbReference type="RefSeq" id="WP_152214479.1">
    <property type="nucleotide sequence ID" value="NZ_WESC01000002.1"/>
</dbReference>
<evidence type="ECO:0000256" key="3">
    <source>
        <dbReference type="ARBA" id="ARBA00022670"/>
    </source>
</evidence>
<dbReference type="GO" id="GO:0071555">
    <property type="term" value="P:cell wall organization"/>
    <property type="evidence" value="ECO:0007669"/>
    <property type="project" value="UniProtKB-KW"/>
</dbReference>
<reference evidence="12 13" key="1">
    <citation type="submission" date="2019-09" db="EMBL/GenBank/DDBJ databases">
        <title>Parvibaculum sedimenti sp. nov., isolated from sediment.</title>
        <authorList>
            <person name="Wang Y."/>
        </authorList>
    </citation>
    <scope>NUCLEOTIDE SEQUENCE [LARGE SCALE GENOMIC DNA]</scope>
    <source>
        <strain evidence="12 13">HXT-9</strain>
    </source>
</reference>
<keyword evidence="3" id="KW-0645">Protease</keyword>
<dbReference type="InterPro" id="IPR010275">
    <property type="entry name" value="MepK"/>
</dbReference>
<evidence type="ECO:0000256" key="10">
    <source>
        <dbReference type="ARBA" id="ARBA00093448"/>
    </source>
</evidence>
<dbReference type="GO" id="GO:0046872">
    <property type="term" value="F:metal ion binding"/>
    <property type="evidence" value="ECO:0007669"/>
    <property type="project" value="UniProtKB-KW"/>
</dbReference>
<keyword evidence="9" id="KW-0961">Cell wall biogenesis/degradation</keyword>
<evidence type="ECO:0000256" key="8">
    <source>
        <dbReference type="ARBA" id="ARBA00023049"/>
    </source>
</evidence>
<dbReference type="InterPro" id="IPR009045">
    <property type="entry name" value="Zn_M74/Hedgehog-like"/>
</dbReference>
<evidence type="ECO:0000256" key="5">
    <source>
        <dbReference type="ARBA" id="ARBA00022729"/>
    </source>
</evidence>